<accession>A0ABV6YA72</accession>
<dbReference type="Proteomes" id="UP001593940">
    <property type="component" value="Unassembled WGS sequence"/>
</dbReference>
<evidence type="ECO:0000313" key="2">
    <source>
        <dbReference type="Proteomes" id="UP001593940"/>
    </source>
</evidence>
<reference evidence="1 2" key="1">
    <citation type="submission" date="2024-09" db="EMBL/GenBank/DDBJ databases">
        <title>Nodulacao em especies de Leguminosae Basais da Amazonia e Caracterizacao dos Rizobios e Bacterias Associadas aos Nodulos.</title>
        <authorList>
            <person name="Jambeiro I.C.A."/>
            <person name="Lopes I.S."/>
            <person name="Aguiar E.R.G.R."/>
            <person name="Santos A.F.J."/>
            <person name="Dos Santos J.M.F."/>
            <person name="Gross E."/>
        </authorList>
    </citation>
    <scope>NUCLEOTIDE SEQUENCE [LARGE SCALE GENOMIC DNA]</scope>
    <source>
        <strain evidence="1 2">BRUESC1165</strain>
    </source>
</reference>
<dbReference type="EMBL" id="JBHOMY010000043">
    <property type="protein sequence ID" value="MFC1458163.1"/>
    <property type="molecule type" value="Genomic_DNA"/>
</dbReference>
<name>A0ABV6YA72_9HYPH</name>
<organism evidence="1 2">
    <name type="scientific">Microvirga arabica</name>
    <dbReference type="NCBI Taxonomy" id="1128671"/>
    <lineage>
        <taxon>Bacteria</taxon>
        <taxon>Pseudomonadati</taxon>
        <taxon>Pseudomonadota</taxon>
        <taxon>Alphaproteobacteria</taxon>
        <taxon>Hyphomicrobiales</taxon>
        <taxon>Methylobacteriaceae</taxon>
        <taxon>Microvirga</taxon>
    </lineage>
</organism>
<comment type="caution">
    <text evidence="1">The sequence shown here is derived from an EMBL/GenBank/DDBJ whole genome shotgun (WGS) entry which is preliminary data.</text>
</comment>
<evidence type="ECO:0000313" key="1">
    <source>
        <dbReference type="EMBL" id="MFC1458163.1"/>
    </source>
</evidence>
<protein>
    <submittedName>
        <fullName evidence="1">Uncharacterized protein</fullName>
    </submittedName>
</protein>
<sequence length="313" mass="32909">MVALKLKLTLVALGSSPKDLCRRFAAVNPTTAFTAQNAYKWLGGKSAPRISQVYNEWASILGGNLTGSFIAAASFEEFATSLSAHYNVPSTTLAELMREASSTRLAPSVSLPDGGQWSTSQLLTGRYLALSLAWSQAQSGKLIRGQVEIGRNGASGLSLTYSEALFGRVVVMDGAVVCDGRTAQSMAVCRESGRCYLFALCVPPPPANLIGGVFSGSALHDFGARPCASRILFIRDHSAAGSSDSSLSTYLEPSQALIGRALAGLGYGPEEERVGVADHLKTFLMAEDRAGLLEATPESVGALGLLLDRLSNT</sequence>
<proteinExistence type="predicted"/>
<gene>
    <name evidence="1" type="ORF">ACETIH_15950</name>
</gene>
<dbReference type="RefSeq" id="WP_377030210.1">
    <property type="nucleotide sequence ID" value="NZ_JBHOMY010000043.1"/>
</dbReference>
<keyword evidence="2" id="KW-1185">Reference proteome</keyword>